<dbReference type="InParanoid" id="A0A409WV33"/>
<dbReference type="SUPFAM" id="SSF56112">
    <property type="entry name" value="Protein kinase-like (PK-like)"/>
    <property type="match status" value="1"/>
</dbReference>
<keyword evidence="2" id="KW-1185">Reference proteome</keyword>
<dbReference type="EMBL" id="NHYD01003146">
    <property type="protein sequence ID" value="PPQ82390.1"/>
    <property type="molecule type" value="Genomic_DNA"/>
</dbReference>
<dbReference type="AlphaFoldDB" id="A0A409WV33"/>
<organism evidence="1 2">
    <name type="scientific">Psilocybe cyanescens</name>
    <dbReference type="NCBI Taxonomy" id="93625"/>
    <lineage>
        <taxon>Eukaryota</taxon>
        <taxon>Fungi</taxon>
        <taxon>Dikarya</taxon>
        <taxon>Basidiomycota</taxon>
        <taxon>Agaricomycotina</taxon>
        <taxon>Agaricomycetes</taxon>
        <taxon>Agaricomycetidae</taxon>
        <taxon>Agaricales</taxon>
        <taxon>Agaricineae</taxon>
        <taxon>Strophariaceae</taxon>
        <taxon>Psilocybe</taxon>
    </lineage>
</organism>
<evidence type="ECO:0008006" key="3">
    <source>
        <dbReference type="Google" id="ProtNLM"/>
    </source>
</evidence>
<sequence length="393" mass="45859">MFITITIIVVVLPVFIFASTKWVPRFIKLDSRWESLAWTWRLMNWKFSFPEKLEEWNYDQGVTRERIDSIQHAWEFLHPFFASRGYAMYQKDPTGDDLLPAPSPPVAKNATYPYARQVPSNKPERMGWGSVSIWGARDVLGRDVVIKVISEVNNTSQELKVMQRLNSKRLRSDPYNHTIYALDFITFDKFVFVVMPRWDNAFSPEFAIVSELISFALTCFQTFAFLHRNRIVHCDFLPQNIGINAVIEPTEIRRRTGMRNPEEVRYALYDFGSSIAYPEDAVIEETFTLTRDHNLDFHTHNISRTSIGDSYNPFKVDIAFLGACLQRRVRHLEHMIPELGPFFDMLVDINDSKQLTASQALDRFSEICDNLSPEVTQKPFDTWLWDYGKWSKA</sequence>
<proteinExistence type="predicted"/>
<accession>A0A409WV33</accession>
<dbReference type="Gene3D" id="3.30.200.20">
    <property type="entry name" value="Phosphorylase Kinase, domain 1"/>
    <property type="match status" value="1"/>
</dbReference>
<name>A0A409WV33_PSICY</name>
<dbReference type="Proteomes" id="UP000283269">
    <property type="component" value="Unassembled WGS sequence"/>
</dbReference>
<dbReference type="Gene3D" id="1.10.510.10">
    <property type="entry name" value="Transferase(Phosphotransferase) domain 1"/>
    <property type="match status" value="1"/>
</dbReference>
<dbReference type="OrthoDB" id="3224178at2759"/>
<gene>
    <name evidence="1" type="ORF">CVT25_008351</name>
</gene>
<dbReference type="InterPro" id="IPR011009">
    <property type="entry name" value="Kinase-like_dom_sf"/>
</dbReference>
<evidence type="ECO:0000313" key="1">
    <source>
        <dbReference type="EMBL" id="PPQ82390.1"/>
    </source>
</evidence>
<comment type="caution">
    <text evidence="1">The sequence shown here is derived from an EMBL/GenBank/DDBJ whole genome shotgun (WGS) entry which is preliminary data.</text>
</comment>
<protein>
    <recommendedName>
        <fullName evidence="3">Protein kinase domain-containing protein</fullName>
    </recommendedName>
</protein>
<evidence type="ECO:0000313" key="2">
    <source>
        <dbReference type="Proteomes" id="UP000283269"/>
    </source>
</evidence>
<reference evidence="1 2" key="1">
    <citation type="journal article" date="2018" name="Evol. Lett.">
        <title>Horizontal gene cluster transfer increased hallucinogenic mushroom diversity.</title>
        <authorList>
            <person name="Reynolds H.T."/>
            <person name="Vijayakumar V."/>
            <person name="Gluck-Thaler E."/>
            <person name="Korotkin H.B."/>
            <person name="Matheny P.B."/>
            <person name="Slot J.C."/>
        </authorList>
    </citation>
    <scope>NUCLEOTIDE SEQUENCE [LARGE SCALE GENOMIC DNA]</scope>
    <source>
        <strain evidence="1 2">2631</strain>
    </source>
</reference>